<name>A0A2P5BTA5_TREOI</name>
<accession>A0A2P5BTA5</accession>
<dbReference type="CDD" id="cd03784">
    <property type="entry name" value="GT1_Gtf-like"/>
    <property type="match status" value="1"/>
</dbReference>
<dbReference type="PROSITE" id="PS00375">
    <property type="entry name" value="UDPGT"/>
    <property type="match status" value="1"/>
</dbReference>
<sequence length="482" mass="54138">MSSISKNDNVSQPPGQHVVFFPFMSKGHTIPLLQLARLLLHRRRHISVTFLTTPANRPFIAQFLSGTASSIVELPFPEDVAGIPAGVESTDTLPSMSLFFSFINSTELMKPDFERALKNLDPPASFLVSDGFLWWTLESASKLGLPRLVSYGSSNYFMAVRTALTLSGALHRHEPEREIITVPSFPWIKFNRNEFKYPVLQNPQAKELMTKCDDATNRSFGIIGNSFYELESVFIDQWNREIGPKIWPVGPLCLQAQPESCSATVVHQWLDEKLEKDESSSVLYVAFGSQVEISSEQHREIAKGLEESNVNFLWVIRKPKDETKDCLPDGFENRVKNRGKVLTDWVDQTKILNHRSVQGFLSHCGWNSVLESICAGVPILAWPMRAEQSLNAKLVVEEVKMGLRVETCDGTSKGFVRSQGLRKMVEELMEGEMGKEVRKKVKEVADMAKKAVEEGGSSWQALDSLIDEACKFGAKRDSEMYG</sequence>
<dbReference type="FunFam" id="3.40.50.2000:FF:000107">
    <property type="entry name" value="Glycosyltransferase"/>
    <property type="match status" value="1"/>
</dbReference>
<dbReference type="PANTHER" id="PTHR48047">
    <property type="entry name" value="GLYCOSYLTRANSFERASE"/>
    <property type="match status" value="1"/>
</dbReference>
<evidence type="ECO:0000256" key="4">
    <source>
        <dbReference type="RuleBase" id="RU003718"/>
    </source>
</evidence>
<dbReference type="EC" id="2.4.1.-" evidence="5"/>
<evidence type="ECO:0000256" key="1">
    <source>
        <dbReference type="ARBA" id="ARBA00009995"/>
    </source>
</evidence>
<evidence type="ECO:0000313" key="7">
    <source>
        <dbReference type="Proteomes" id="UP000237000"/>
    </source>
</evidence>
<dbReference type="GO" id="GO:0035251">
    <property type="term" value="F:UDP-glucosyltransferase activity"/>
    <property type="evidence" value="ECO:0007669"/>
    <property type="project" value="TreeGrafter"/>
</dbReference>
<reference evidence="7" key="1">
    <citation type="submission" date="2016-06" db="EMBL/GenBank/DDBJ databases">
        <title>Parallel loss of symbiosis genes in relatives of nitrogen-fixing non-legume Parasponia.</title>
        <authorList>
            <person name="Van Velzen R."/>
            <person name="Holmer R."/>
            <person name="Bu F."/>
            <person name="Rutten L."/>
            <person name="Van Zeijl A."/>
            <person name="Liu W."/>
            <person name="Santuari L."/>
            <person name="Cao Q."/>
            <person name="Sharma T."/>
            <person name="Shen D."/>
            <person name="Roswanjaya Y."/>
            <person name="Wardhani T."/>
            <person name="Kalhor M.S."/>
            <person name="Jansen J."/>
            <person name="Van den Hoogen J."/>
            <person name="Gungor B."/>
            <person name="Hartog M."/>
            <person name="Hontelez J."/>
            <person name="Verver J."/>
            <person name="Yang W.-C."/>
            <person name="Schijlen E."/>
            <person name="Repin R."/>
            <person name="Schilthuizen M."/>
            <person name="Schranz E."/>
            <person name="Heidstra R."/>
            <person name="Miyata K."/>
            <person name="Fedorova E."/>
            <person name="Kohlen W."/>
            <person name="Bisseling T."/>
            <person name="Smit S."/>
            <person name="Geurts R."/>
        </authorList>
    </citation>
    <scope>NUCLEOTIDE SEQUENCE [LARGE SCALE GENOMIC DNA]</scope>
    <source>
        <strain evidence="7">cv. RG33-2</strain>
    </source>
</reference>
<dbReference type="SUPFAM" id="SSF53756">
    <property type="entry name" value="UDP-Glycosyltransferase/glycogen phosphorylase"/>
    <property type="match status" value="1"/>
</dbReference>
<keyword evidence="3 4" id="KW-0808">Transferase</keyword>
<proteinExistence type="inferred from homology"/>
<keyword evidence="2 4" id="KW-0328">Glycosyltransferase</keyword>
<dbReference type="Pfam" id="PF00201">
    <property type="entry name" value="UDPGT"/>
    <property type="match status" value="1"/>
</dbReference>
<dbReference type="Gene3D" id="3.40.50.2000">
    <property type="entry name" value="Glycogen Phosphorylase B"/>
    <property type="match status" value="2"/>
</dbReference>
<dbReference type="InParanoid" id="A0A2P5BTA5"/>
<evidence type="ECO:0000313" key="6">
    <source>
        <dbReference type="EMBL" id="PON52023.1"/>
    </source>
</evidence>
<dbReference type="InterPro" id="IPR002213">
    <property type="entry name" value="UDP_glucos_trans"/>
</dbReference>
<dbReference type="PANTHER" id="PTHR48047:SF51">
    <property type="entry name" value="GLYCOSYLTRANSFERASE"/>
    <property type="match status" value="1"/>
</dbReference>
<organism evidence="6 7">
    <name type="scientific">Trema orientale</name>
    <name type="common">Charcoal tree</name>
    <name type="synonym">Celtis orientalis</name>
    <dbReference type="NCBI Taxonomy" id="63057"/>
    <lineage>
        <taxon>Eukaryota</taxon>
        <taxon>Viridiplantae</taxon>
        <taxon>Streptophyta</taxon>
        <taxon>Embryophyta</taxon>
        <taxon>Tracheophyta</taxon>
        <taxon>Spermatophyta</taxon>
        <taxon>Magnoliopsida</taxon>
        <taxon>eudicotyledons</taxon>
        <taxon>Gunneridae</taxon>
        <taxon>Pentapetalae</taxon>
        <taxon>rosids</taxon>
        <taxon>fabids</taxon>
        <taxon>Rosales</taxon>
        <taxon>Cannabaceae</taxon>
        <taxon>Trema</taxon>
    </lineage>
</organism>
<dbReference type="AlphaFoldDB" id="A0A2P5BTA5"/>
<protein>
    <recommendedName>
        <fullName evidence="5">Glycosyltransferase</fullName>
        <ecNumber evidence="5">2.4.1.-</ecNumber>
    </recommendedName>
</protein>
<dbReference type="InterPro" id="IPR035595">
    <property type="entry name" value="UDP_glycos_trans_CS"/>
</dbReference>
<comment type="similarity">
    <text evidence="1 4">Belongs to the UDP-glycosyltransferase family.</text>
</comment>
<evidence type="ECO:0000256" key="3">
    <source>
        <dbReference type="ARBA" id="ARBA00022679"/>
    </source>
</evidence>
<evidence type="ECO:0000256" key="2">
    <source>
        <dbReference type="ARBA" id="ARBA00022676"/>
    </source>
</evidence>
<dbReference type="EMBL" id="JXTC01000465">
    <property type="protein sequence ID" value="PON52023.1"/>
    <property type="molecule type" value="Genomic_DNA"/>
</dbReference>
<dbReference type="Proteomes" id="UP000237000">
    <property type="component" value="Unassembled WGS sequence"/>
</dbReference>
<comment type="caution">
    <text evidence="6">The sequence shown here is derived from an EMBL/GenBank/DDBJ whole genome shotgun (WGS) entry which is preliminary data.</text>
</comment>
<gene>
    <name evidence="6" type="ORF">TorRG33x02_309570</name>
</gene>
<keyword evidence="7" id="KW-1185">Reference proteome</keyword>
<dbReference type="OrthoDB" id="5835829at2759"/>
<dbReference type="FunCoup" id="A0A2P5BTA5">
    <property type="interactions" value="131"/>
</dbReference>
<dbReference type="STRING" id="63057.A0A2P5BTA5"/>
<evidence type="ECO:0000256" key="5">
    <source>
        <dbReference type="RuleBase" id="RU362057"/>
    </source>
</evidence>